<dbReference type="Gene3D" id="3.40.630.30">
    <property type="match status" value="1"/>
</dbReference>
<gene>
    <name evidence="5" type="primary">ngg</name>
    <name evidence="5" type="ORF">NDR89_05865</name>
</gene>
<reference evidence="5" key="1">
    <citation type="submission" date="2022-06" db="EMBL/GenBank/DDBJ databases">
        <title>Complete genome sequence and characterization of Cupriavidus gilardii QJ1 isolated from contaminating cells.</title>
        <authorList>
            <person name="Qi J."/>
        </authorList>
    </citation>
    <scope>NUCLEOTIDE SEQUENCE</scope>
    <source>
        <strain evidence="5">QJ1</strain>
    </source>
</reference>
<organism evidence="5 6">
    <name type="scientific">Cupriavidus gilardii</name>
    <dbReference type="NCBI Taxonomy" id="82541"/>
    <lineage>
        <taxon>Bacteria</taxon>
        <taxon>Pseudomonadati</taxon>
        <taxon>Pseudomonadota</taxon>
        <taxon>Betaproteobacteria</taxon>
        <taxon>Burkholderiales</taxon>
        <taxon>Burkholderiaceae</taxon>
        <taxon>Cupriavidus</taxon>
    </lineage>
</organism>
<protein>
    <submittedName>
        <fullName evidence="5">N-acetylglutaminylglutamine synthetase</fullName>
    </submittedName>
</protein>
<dbReference type="PROSITE" id="PS50975">
    <property type="entry name" value="ATP_GRASP"/>
    <property type="match status" value="1"/>
</dbReference>
<evidence type="ECO:0000259" key="4">
    <source>
        <dbReference type="PROSITE" id="PS51186"/>
    </source>
</evidence>
<feature type="compositionally biased region" description="Low complexity" evidence="2">
    <location>
        <begin position="23"/>
        <end position="35"/>
    </location>
</feature>
<dbReference type="InterPro" id="IPR000182">
    <property type="entry name" value="GNAT_dom"/>
</dbReference>
<dbReference type="InterPro" id="IPR016181">
    <property type="entry name" value="Acyl_CoA_acyltransferase"/>
</dbReference>
<accession>A0ABY4VIG0</accession>
<evidence type="ECO:0000259" key="3">
    <source>
        <dbReference type="PROSITE" id="PS50975"/>
    </source>
</evidence>
<keyword evidence="1" id="KW-0067">ATP-binding</keyword>
<dbReference type="InterPro" id="IPR003806">
    <property type="entry name" value="ATP-grasp_PylC-type"/>
</dbReference>
<evidence type="ECO:0000256" key="1">
    <source>
        <dbReference type="PROSITE-ProRule" id="PRU00409"/>
    </source>
</evidence>
<dbReference type="InterPro" id="IPR017534">
    <property type="entry name" value="GNAT-acetyltransferase"/>
</dbReference>
<dbReference type="Pfam" id="PF00583">
    <property type="entry name" value="Acetyltransf_1"/>
    <property type="match status" value="1"/>
</dbReference>
<dbReference type="Proteomes" id="UP001056648">
    <property type="component" value="Chromosome 1"/>
</dbReference>
<evidence type="ECO:0000313" key="5">
    <source>
        <dbReference type="EMBL" id="USE76788.1"/>
    </source>
</evidence>
<dbReference type="Pfam" id="PF02655">
    <property type="entry name" value="ATP-grasp_3"/>
    <property type="match status" value="1"/>
</dbReference>
<dbReference type="NCBIfam" id="TIGR03103">
    <property type="entry name" value="trio_acet_GNAT"/>
    <property type="match status" value="1"/>
</dbReference>
<dbReference type="SUPFAM" id="SSF55729">
    <property type="entry name" value="Acyl-CoA N-acyltransferases (Nat)"/>
    <property type="match status" value="1"/>
</dbReference>
<feature type="region of interest" description="Disordered" evidence="2">
    <location>
        <begin position="1"/>
        <end position="61"/>
    </location>
</feature>
<dbReference type="InterPro" id="IPR013815">
    <property type="entry name" value="ATP_grasp_subdomain_1"/>
</dbReference>
<feature type="domain" description="ATP-grasp" evidence="3">
    <location>
        <begin position="364"/>
        <end position="607"/>
    </location>
</feature>
<dbReference type="InterPro" id="IPR011761">
    <property type="entry name" value="ATP-grasp"/>
</dbReference>
<keyword evidence="1" id="KW-0547">Nucleotide-binding</keyword>
<sequence>MSTVNAEVRPAKPSALADSLHLGAPAGPAGQAPRAVMHDAGGAPVQQDPAMQPSPAPAPVSARPNAMLDCGWGRLMFAPSFESPARLAAELQQEAPGRRDIALYVEAPQLLLAEAPQTLFLDPSLLFRRTLEDEDAAVATGAAGVTIRRLSTRADIAAINRLYASRHMVPLDPATVWRQRDHDAVVYLIAEDESTGDIIGSAMGVDHLLAFGDERGGSSLWCLVVDPQTHLAGVGQALVRELIALFAARGRKHLDLSVLHDNQHAIGLYHKLGFVQVDGFVVKHKNAINEPLFAGSSECDNLNPYAALIVKEARRRGIGVEIIDADAGIFSLRYGGREILCRESLSELTGAVAMTWCQDKALTRKRLEQVGLKVPAQRQIGTDAENLAFLAEHGSVVVKPAFGEQGRGISVDVRTEEHLRSAIETAHAEGGTVLLESFCPGQDLRIVVIGYEVVAAAVRKPAEVVGDGQADLKTLIERHSARRSAATGGESRIPLDAETERCLAAQGLTLQSVPAAGERVPVRKTANLHTGGTLHDVTAQLHPVLREAAQTAARALRIPVVGLDFLVPAADQPEYVIIEANERPGLANHEPQPTAERFVDLLFPFTS</sequence>
<evidence type="ECO:0000313" key="6">
    <source>
        <dbReference type="Proteomes" id="UP001056648"/>
    </source>
</evidence>
<evidence type="ECO:0000256" key="2">
    <source>
        <dbReference type="SAM" id="MobiDB-lite"/>
    </source>
</evidence>
<dbReference type="Gene3D" id="3.30.1490.20">
    <property type="entry name" value="ATP-grasp fold, A domain"/>
    <property type="match status" value="1"/>
</dbReference>
<dbReference type="Gene3D" id="3.30.470.20">
    <property type="entry name" value="ATP-grasp fold, B domain"/>
    <property type="match status" value="1"/>
</dbReference>
<dbReference type="SUPFAM" id="SSF56059">
    <property type="entry name" value="Glutathione synthetase ATP-binding domain-like"/>
    <property type="match status" value="1"/>
</dbReference>
<proteinExistence type="predicted"/>
<dbReference type="PROSITE" id="PS51186">
    <property type="entry name" value="GNAT"/>
    <property type="match status" value="1"/>
</dbReference>
<dbReference type="PANTHER" id="PTHR21621">
    <property type="entry name" value="RIBOSOMAL PROTEIN S6 MODIFICATION PROTEIN"/>
    <property type="match status" value="1"/>
</dbReference>
<dbReference type="EMBL" id="CP098735">
    <property type="protein sequence ID" value="USE76788.1"/>
    <property type="molecule type" value="Genomic_DNA"/>
</dbReference>
<dbReference type="RefSeq" id="WP_252251454.1">
    <property type="nucleotide sequence ID" value="NZ_CP098735.1"/>
</dbReference>
<name>A0ABY4VIG0_9BURK</name>
<feature type="domain" description="N-acetyltransferase" evidence="4">
    <location>
        <begin position="145"/>
        <end position="295"/>
    </location>
</feature>
<keyword evidence="6" id="KW-1185">Reference proteome</keyword>
<dbReference type="PANTHER" id="PTHR21621:SF0">
    <property type="entry name" value="BETA-CITRYLGLUTAMATE SYNTHASE B-RELATED"/>
    <property type="match status" value="1"/>
</dbReference>